<dbReference type="OrthoDB" id="772265at2"/>
<proteinExistence type="predicted"/>
<dbReference type="Gene3D" id="3.55.50.30">
    <property type="match status" value="1"/>
</dbReference>
<organism evidence="4 5">
    <name type="scientific">Butyricimonas faecalis</name>
    <dbReference type="NCBI Taxonomy" id="2093856"/>
    <lineage>
        <taxon>Bacteria</taxon>
        <taxon>Pseudomonadati</taxon>
        <taxon>Bacteroidota</taxon>
        <taxon>Bacteroidia</taxon>
        <taxon>Bacteroidales</taxon>
        <taxon>Odoribacteraceae</taxon>
        <taxon>Butyricimonas</taxon>
    </lineage>
</organism>
<evidence type="ECO:0000313" key="5">
    <source>
        <dbReference type="Proteomes" id="UP000270673"/>
    </source>
</evidence>
<dbReference type="EMBL" id="CP032819">
    <property type="protein sequence ID" value="AZS30266.1"/>
    <property type="molecule type" value="Genomic_DNA"/>
</dbReference>
<evidence type="ECO:0000259" key="3">
    <source>
        <dbReference type="Pfam" id="PF16344"/>
    </source>
</evidence>
<dbReference type="PANTHER" id="PTHR30273:SF2">
    <property type="entry name" value="PROTEIN FECR"/>
    <property type="match status" value="1"/>
</dbReference>
<feature type="transmembrane region" description="Helical" evidence="1">
    <location>
        <begin position="87"/>
        <end position="108"/>
    </location>
</feature>
<dbReference type="Pfam" id="PF16344">
    <property type="entry name" value="FecR_C"/>
    <property type="match status" value="1"/>
</dbReference>
<evidence type="ECO:0000256" key="1">
    <source>
        <dbReference type="SAM" id="Phobius"/>
    </source>
</evidence>
<dbReference type="GO" id="GO:0016989">
    <property type="term" value="F:sigma factor antagonist activity"/>
    <property type="evidence" value="ECO:0007669"/>
    <property type="project" value="TreeGrafter"/>
</dbReference>
<keyword evidence="5" id="KW-1185">Reference proteome</keyword>
<sequence length="394" mass="45331">MMDYPKDYKISRLIAKKVIGTLSPAEEERLEAWLKEDVRNRELFQYILEGKNLSSRDLYARHFEVDDSWKTVKKQLGLRNKRRSMSFGRMGIAVSIILLVGIGLYWGFFRKPTEREIAQSIARIETGGSKAVLITSSGDEIVLQDSTKQLIALGSGMVAKNDGHQVSYEEIVGESGRDVLVYNTIRVPCGGEYKLFLSDSTEVFLNSDSEIRFPVKFGKNKRDVFLRGEAFFIVRKDASRPFVVNADDKVSVEVLGTQFNLQAYPNKKIVETTLNEGLVRVYDGKQSVKIQPDQQVVYKDGELFIRRVDASLYSAWKDGRFVLLNNTLEDIMMCLGRWYNIDIFWVNPELKEYHFSGELARYEDFTEILDMLEKATRVHFEVKGRTVFVNKIFK</sequence>
<keyword evidence="1" id="KW-0812">Transmembrane</keyword>
<reference evidence="4 5" key="1">
    <citation type="submission" date="2018-10" db="EMBL/GenBank/DDBJ databases">
        <title>Butyricimonas faecalis sp. nov., isolated from human faeces and emended description of the genus Butyricimonas.</title>
        <authorList>
            <person name="Le Roy T."/>
            <person name="Van der Smissen P."/>
            <person name="Paquot A."/>
            <person name="Delzenne N."/>
            <person name="Muccioli G."/>
            <person name="Collet J.-F."/>
            <person name="Cani P.D."/>
        </authorList>
    </citation>
    <scope>NUCLEOTIDE SEQUENCE [LARGE SCALE GENOMIC DNA]</scope>
    <source>
        <strain evidence="4 5">H184</strain>
    </source>
</reference>
<dbReference type="Proteomes" id="UP000270673">
    <property type="component" value="Chromosome"/>
</dbReference>
<keyword evidence="1" id="KW-0472">Membrane</keyword>
<feature type="domain" description="FecR protein" evidence="2">
    <location>
        <begin position="184"/>
        <end position="280"/>
    </location>
</feature>
<dbReference type="PANTHER" id="PTHR30273">
    <property type="entry name" value="PERIPLASMIC SIGNAL SENSOR AND SIGMA FACTOR ACTIVATOR FECR-RELATED"/>
    <property type="match status" value="1"/>
</dbReference>
<dbReference type="RefSeq" id="WP_106480925.1">
    <property type="nucleotide sequence ID" value="NZ_CP032819.1"/>
</dbReference>
<evidence type="ECO:0000313" key="4">
    <source>
        <dbReference type="EMBL" id="AZS30266.1"/>
    </source>
</evidence>
<evidence type="ECO:0000259" key="2">
    <source>
        <dbReference type="Pfam" id="PF04773"/>
    </source>
</evidence>
<gene>
    <name evidence="4" type="ORF">D8S85_12405</name>
</gene>
<name>A0A3S9VUM3_9BACT</name>
<dbReference type="Pfam" id="PF04773">
    <property type="entry name" value="FecR"/>
    <property type="match status" value="1"/>
</dbReference>
<dbReference type="InterPro" id="IPR006860">
    <property type="entry name" value="FecR"/>
</dbReference>
<protein>
    <submittedName>
        <fullName evidence="4">FecR family protein</fullName>
    </submittedName>
</protein>
<keyword evidence="1" id="KW-1133">Transmembrane helix</keyword>
<dbReference type="Gene3D" id="2.60.120.1440">
    <property type="match status" value="1"/>
</dbReference>
<dbReference type="InterPro" id="IPR032508">
    <property type="entry name" value="FecR_C"/>
</dbReference>
<dbReference type="InterPro" id="IPR012373">
    <property type="entry name" value="Ferrdict_sens_TM"/>
</dbReference>
<accession>A0A3S9VUM3</accession>
<dbReference type="AlphaFoldDB" id="A0A3S9VUM3"/>
<dbReference type="KEGG" id="buy:D8S85_12405"/>
<feature type="domain" description="Protein FecR C-terminal" evidence="3">
    <location>
        <begin position="321"/>
        <end position="389"/>
    </location>
</feature>